<proteinExistence type="predicted"/>
<feature type="region of interest" description="Disordered" evidence="1">
    <location>
        <begin position="177"/>
        <end position="197"/>
    </location>
</feature>
<dbReference type="Proteomes" id="UP000192578">
    <property type="component" value="Unassembled WGS sequence"/>
</dbReference>
<gene>
    <name evidence="2" type="ORF">BV898_07326</name>
</gene>
<feature type="compositionally biased region" description="Basic and acidic residues" evidence="1">
    <location>
        <begin position="512"/>
        <end position="522"/>
    </location>
</feature>
<name>A0A1W0WU17_HYPEX</name>
<keyword evidence="3" id="KW-1185">Reference proteome</keyword>
<evidence type="ECO:0000313" key="2">
    <source>
        <dbReference type="EMBL" id="OQV18696.1"/>
    </source>
</evidence>
<accession>A0A1W0WU17</accession>
<evidence type="ECO:0000256" key="1">
    <source>
        <dbReference type="SAM" id="MobiDB-lite"/>
    </source>
</evidence>
<protein>
    <submittedName>
        <fullName evidence="2">Uncharacterized protein</fullName>
    </submittedName>
</protein>
<dbReference type="AlphaFoldDB" id="A0A1W0WU17"/>
<sequence>MRELIAAVGNPWDNFRQPYWLGVPSNVPSLIPLYYPGSNGAFPIENQRFARSYQQSLYLSLFASNILTGDLPYRIGKDIRDLTPRGLTNTDLLAKATTTAAVGEGDEAVTETVAGEDATDAADTTTEISAVIETAVASPTSSPSTTVAHALSNGSTETTAAATMNGRSSNLEIRVSSAGTETKTTPQPSGPTVSPTTVMKTPVVTTETKTLTIRPFVDRSVEPTVNPVVNRSVEPTVNPVVNRSVELTASNRSVEPTVNPDVNRSVEMTVNPDVNRSAEPTVNPDVNRSVEPTVNPDVNRSVEPTVNPVVDRSVPQSVDIVIQTSPAFEGSVNHLELTADPALTEVSSVVVGSKATSLTKPSAVAQPLTTDEPTVPSILSDSLNKLSGAADGASREAAPKTEEHRPIREFWEDQPSSSLVARLLALLMQDGDGKATPKTKAKAKDFAPTTAASDQRPARELEEEVDGQTTGEILSHVNGRIPSNDFRSTVKRKVVVSAKRIGQPQAGNGRSATERPLTERRSATERPLMVRPLTERRSATVRPLTERRSATARPLTGRRSATVRLLTGRRSAMVRPLTVRPWTERRSVTVRPLVRVPRDKISCVVVQRGQRLPGMCEVQETVGQKCDGMMIKRTKECGAKSLCCAEF</sequence>
<reference evidence="3" key="1">
    <citation type="submission" date="2017-01" db="EMBL/GenBank/DDBJ databases">
        <title>Comparative genomics of anhydrobiosis in the tardigrade Hypsibius dujardini.</title>
        <authorList>
            <person name="Yoshida Y."/>
            <person name="Koutsovoulos G."/>
            <person name="Laetsch D."/>
            <person name="Stevens L."/>
            <person name="Kumar S."/>
            <person name="Horikawa D."/>
            <person name="Ishino K."/>
            <person name="Komine S."/>
            <person name="Tomita M."/>
            <person name="Blaxter M."/>
            <person name="Arakawa K."/>
        </authorList>
    </citation>
    <scope>NUCLEOTIDE SEQUENCE [LARGE SCALE GENOMIC DNA]</scope>
    <source>
        <strain evidence="3">Z151</strain>
    </source>
</reference>
<feature type="region of interest" description="Disordered" evidence="1">
    <location>
        <begin position="502"/>
        <end position="522"/>
    </location>
</feature>
<feature type="compositionally biased region" description="Polar residues" evidence="1">
    <location>
        <begin position="367"/>
        <end position="385"/>
    </location>
</feature>
<feature type="region of interest" description="Disordered" evidence="1">
    <location>
        <begin position="274"/>
        <end position="304"/>
    </location>
</feature>
<comment type="caution">
    <text evidence="2">The sequence shown here is derived from an EMBL/GenBank/DDBJ whole genome shotgun (WGS) entry which is preliminary data.</text>
</comment>
<feature type="compositionally biased region" description="Basic and acidic residues" evidence="1">
    <location>
        <begin position="393"/>
        <end position="411"/>
    </location>
</feature>
<dbReference type="OrthoDB" id="10070995at2759"/>
<feature type="compositionally biased region" description="Polar residues" evidence="1">
    <location>
        <begin position="177"/>
        <end position="187"/>
    </location>
</feature>
<evidence type="ECO:0000313" key="3">
    <source>
        <dbReference type="Proteomes" id="UP000192578"/>
    </source>
</evidence>
<feature type="region of interest" description="Disordered" evidence="1">
    <location>
        <begin position="433"/>
        <end position="469"/>
    </location>
</feature>
<dbReference type="EMBL" id="MTYJ01000047">
    <property type="protein sequence ID" value="OQV18696.1"/>
    <property type="molecule type" value="Genomic_DNA"/>
</dbReference>
<feature type="region of interest" description="Disordered" evidence="1">
    <location>
        <begin position="355"/>
        <end position="412"/>
    </location>
</feature>
<organism evidence="2 3">
    <name type="scientific">Hypsibius exemplaris</name>
    <name type="common">Freshwater tardigrade</name>
    <dbReference type="NCBI Taxonomy" id="2072580"/>
    <lineage>
        <taxon>Eukaryota</taxon>
        <taxon>Metazoa</taxon>
        <taxon>Ecdysozoa</taxon>
        <taxon>Tardigrada</taxon>
        <taxon>Eutardigrada</taxon>
        <taxon>Parachela</taxon>
        <taxon>Hypsibioidea</taxon>
        <taxon>Hypsibiidae</taxon>
        <taxon>Hypsibius</taxon>
    </lineage>
</organism>